<sequence length="111" mass="12160">MTVLGALSSWYVQVIDRDWVDREQAACGPLPFPRTEYVAAWGGLALGVAAVVACVLLAQRIRRRCGVGLWSTRSGLLAYVSVWFNGLAIPFELLMLYCVYVPDPSGAPHCM</sequence>
<evidence type="ECO:0000313" key="2">
    <source>
        <dbReference type="EMBL" id="PHQ51134.1"/>
    </source>
</evidence>
<evidence type="ECO:0000313" key="3">
    <source>
        <dbReference type="Proteomes" id="UP000222531"/>
    </source>
</evidence>
<name>A0A2G1XIQ9_STRCJ</name>
<keyword evidence="1" id="KW-0472">Membrane</keyword>
<keyword evidence="1" id="KW-1133">Transmembrane helix</keyword>
<comment type="caution">
    <text evidence="2">The sequence shown here is derived from an EMBL/GenBank/DDBJ whole genome shotgun (WGS) entry which is preliminary data.</text>
</comment>
<evidence type="ECO:0000256" key="1">
    <source>
        <dbReference type="SAM" id="Phobius"/>
    </source>
</evidence>
<feature type="transmembrane region" description="Helical" evidence="1">
    <location>
        <begin position="38"/>
        <end position="58"/>
    </location>
</feature>
<organism evidence="2 3">
    <name type="scientific">Streptomyces cinnamoneus</name>
    <name type="common">Streptoverticillium cinnamoneum</name>
    <dbReference type="NCBI Taxonomy" id="53446"/>
    <lineage>
        <taxon>Bacteria</taxon>
        <taxon>Bacillati</taxon>
        <taxon>Actinomycetota</taxon>
        <taxon>Actinomycetes</taxon>
        <taxon>Kitasatosporales</taxon>
        <taxon>Streptomycetaceae</taxon>
        <taxon>Streptomyces</taxon>
        <taxon>Streptomyces cinnamoneus group</taxon>
    </lineage>
</organism>
<dbReference type="AlphaFoldDB" id="A0A2G1XIQ9"/>
<dbReference type="Proteomes" id="UP000222531">
    <property type="component" value="Unassembled WGS sequence"/>
</dbReference>
<keyword evidence="1" id="KW-0812">Transmembrane</keyword>
<feature type="transmembrane region" description="Helical" evidence="1">
    <location>
        <begin position="79"/>
        <end position="102"/>
    </location>
</feature>
<gene>
    <name evidence="2" type="ORF">BLA24_15290</name>
</gene>
<proteinExistence type="predicted"/>
<protein>
    <submittedName>
        <fullName evidence="2">Uncharacterized protein</fullName>
    </submittedName>
</protein>
<accession>A0A2G1XIQ9</accession>
<keyword evidence="3" id="KW-1185">Reference proteome</keyword>
<reference evidence="2 3" key="1">
    <citation type="journal article" date="2017" name="Biochemistry">
        <title>Identification of the Biosynthetic Pathway for the Antibiotic Bicyclomycin.</title>
        <authorList>
            <person name="Patteson J."/>
            <person name="Cai W."/>
            <person name="Johnson R.A."/>
            <person name="Santa Maria K."/>
            <person name="Li B."/>
        </authorList>
    </citation>
    <scope>NUCLEOTIDE SEQUENCE [LARGE SCALE GENOMIC DNA]</scope>
    <source>
        <strain evidence="2 3">ATCC 21532</strain>
    </source>
</reference>
<dbReference type="EMBL" id="NHZO01000147">
    <property type="protein sequence ID" value="PHQ51134.1"/>
    <property type="molecule type" value="Genomic_DNA"/>
</dbReference>